<evidence type="ECO:0000313" key="6">
    <source>
        <dbReference type="EMBL" id="KAJ4457949.1"/>
    </source>
</evidence>
<dbReference type="InterPro" id="IPR023214">
    <property type="entry name" value="HAD_sf"/>
</dbReference>
<proteinExistence type="inferred from homology"/>
<name>A0ABQ8UFC8_9EUKA</name>
<sequence>MEKFGWIGFDVDHTLVQYALEEMERLEVHVLIGYFRKRAKFDPSIDMAFLDSLTIEQRFFVRGVTLDLEKGNILKHDSCNHVISGTHGMRTLSREEIAECYEGPSNALADWVPGVTHPRFRTPHSFFERAVTAVFAGLVEMCDHRGPLAPVQQPPQPAAPSCATYAGAYQAMTAGYGETFSQWGKGDFFPAFAADPARHHLLGIEDAPDYVRGGPGAGAVLEWLRALRQRHGVRLFVCSNSVPQYVTLALDTAYGPGWRDVFDLVVANARKPHFWRPCAPQAQQDGPPFAQFMAAGPGGALRMAYVGDSLPHDVGVPHGEVGLAGVALVEELQLYEDPLALRRRWGLAPVPAEVAVGPLETAAPSESGWGSAPAHGTPLAASPAPPAPAAAPLFLEPIDPTLVPLEPFGDFLTAAPPSALRAGPFPRLAAPRTGGGEASSGQGPAPTAWAEYIRRHAVLTAPSLARLAGCYLARATALPQSQSPSPSQARTRPQGSASLGFAAPGAPGLPPPSMPPRPSPPEAEAEAEAEVAAKEEARWPVGIPLARIFA</sequence>
<reference evidence="6" key="1">
    <citation type="journal article" date="2022" name="bioRxiv">
        <title>Genomics of Preaxostyla Flagellates Illuminates Evolutionary Transitions and the Path Towards Mitochondrial Loss.</title>
        <authorList>
            <person name="Novak L.V.F."/>
            <person name="Treitli S.C."/>
            <person name="Pyrih J."/>
            <person name="Halakuc P."/>
            <person name="Pipaliya S.V."/>
            <person name="Vacek V."/>
            <person name="Brzon O."/>
            <person name="Soukal P."/>
            <person name="Eme L."/>
            <person name="Dacks J.B."/>
            <person name="Karnkowska A."/>
            <person name="Elias M."/>
            <person name="Hampl V."/>
        </authorList>
    </citation>
    <scope>NUCLEOTIDE SEQUENCE</scope>
    <source>
        <strain evidence="6">RCP-MX</strain>
    </source>
</reference>
<dbReference type="Gene3D" id="3.40.50.1000">
    <property type="entry name" value="HAD superfamily/HAD-like"/>
    <property type="match status" value="1"/>
</dbReference>
<evidence type="ECO:0000256" key="3">
    <source>
        <dbReference type="ARBA" id="ARBA00022801"/>
    </source>
</evidence>
<evidence type="ECO:0000256" key="5">
    <source>
        <dbReference type="SAM" id="MobiDB-lite"/>
    </source>
</evidence>
<keyword evidence="4" id="KW-0460">Magnesium</keyword>
<feature type="region of interest" description="Disordered" evidence="5">
    <location>
        <begin position="362"/>
        <end position="383"/>
    </location>
</feature>
<keyword evidence="7" id="KW-1185">Reference proteome</keyword>
<evidence type="ECO:0000256" key="2">
    <source>
        <dbReference type="ARBA" id="ARBA00022723"/>
    </source>
</evidence>
<dbReference type="PANTHER" id="PTHR12103:SF38">
    <property type="entry name" value="5'-NUCLEOTIDASE DOMAIN-CONTAINING PROTEIN 1"/>
    <property type="match status" value="1"/>
</dbReference>
<dbReference type="InterPro" id="IPR008380">
    <property type="entry name" value="HAD-SF_hydro_IG_5-nucl"/>
</dbReference>
<keyword evidence="2" id="KW-0479">Metal-binding</keyword>
<dbReference type="EMBL" id="JAPMOS010000037">
    <property type="protein sequence ID" value="KAJ4457949.1"/>
    <property type="molecule type" value="Genomic_DNA"/>
</dbReference>
<evidence type="ECO:0000256" key="1">
    <source>
        <dbReference type="ARBA" id="ARBA00009589"/>
    </source>
</evidence>
<accession>A0ABQ8UFC8</accession>
<evidence type="ECO:0008006" key="8">
    <source>
        <dbReference type="Google" id="ProtNLM"/>
    </source>
</evidence>
<feature type="compositionally biased region" description="Low complexity" evidence="5">
    <location>
        <begin position="479"/>
        <end position="488"/>
    </location>
</feature>
<dbReference type="PANTHER" id="PTHR12103">
    <property type="entry name" value="5'-NUCLEOTIDASE DOMAIN-CONTAINING"/>
    <property type="match status" value="1"/>
</dbReference>
<organism evidence="6 7">
    <name type="scientific">Paratrimastix pyriformis</name>
    <dbReference type="NCBI Taxonomy" id="342808"/>
    <lineage>
        <taxon>Eukaryota</taxon>
        <taxon>Metamonada</taxon>
        <taxon>Preaxostyla</taxon>
        <taxon>Paratrimastigidae</taxon>
        <taxon>Paratrimastix</taxon>
    </lineage>
</organism>
<evidence type="ECO:0000313" key="7">
    <source>
        <dbReference type="Proteomes" id="UP001141327"/>
    </source>
</evidence>
<dbReference type="Pfam" id="PF05761">
    <property type="entry name" value="5_nucleotid"/>
    <property type="match status" value="1"/>
</dbReference>
<protein>
    <recommendedName>
        <fullName evidence="8">5'-nucleotidase</fullName>
    </recommendedName>
</protein>
<feature type="region of interest" description="Disordered" evidence="5">
    <location>
        <begin position="478"/>
        <end position="536"/>
    </location>
</feature>
<comment type="similarity">
    <text evidence="1">Belongs to the 5'(3')-deoxyribonucleotidase family.</text>
</comment>
<feature type="compositionally biased region" description="Pro residues" evidence="5">
    <location>
        <begin position="507"/>
        <end position="521"/>
    </location>
</feature>
<gene>
    <name evidence="6" type="ORF">PAPYR_6480</name>
</gene>
<feature type="compositionally biased region" description="Low complexity" evidence="5">
    <location>
        <begin position="495"/>
        <end position="506"/>
    </location>
</feature>
<dbReference type="InterPro" id="IPR036412">
    <property type="entry name" value="HAD-like_sf"/>
</dbReference>
<dbReference type="SUPFAM" id="SSF56784">
    <property type="entry name" value="HAD-like"/>
    <property type="match status" value="1"/>
</dbReference>
<dbReference type="Proteomes" id="UP001141327">
    <property type="component" value="Unassembled WGS sequence"/>
</dbReference>
<evidence type="ECO:0000256" key="4">
    <source>
        <dbReference type="ARBA" id="ARBA00022842"/>
    </source>
</evidence>
<keyword evidence="3" id="KW-0378">Hydrolase</keyword>
<comment type="caution">
    <text evidence="6">The sequence shown here is derived from an EMBL/GenBank/DDBJ whole genome shotgun (WGS) entry which is preliminary data.</text>
</comment>
<feature type="region of interest" description="Disordered" evidence="5">
    <location>
        <begin position="423"/>
        <end position="445"/>
    </location>
</feature>